<dbReference type="GO" id="GO:0000160">
    <property type="term" value="P:phosphorelay signal transduction system"/>
    <property type="evidence" value="ECO:0007669"/>
    <property type="project" value="InterPro"/>
</dbReference>
<feature type="domain" description="Response regulatory" evidence="3">
    <location>
        <begin position="14"/>
        <end position="127"/>
    </location>
</feature>
<dbReference type="SMART" id="SM00448">
    <property type="entry name" value="REC"/>
    <property type="match status" value="1"/>
</dbReference>
<dbReference type="InterPro" id="IPR011006">
    <property type="entry name" value="CheY-like_superfamily"/>
</dbReference>
<comment type="caution">
    <text evidence="4">The sequence shown here is derived from an EMBL/GenBank/DDBJ whole genome shotgun (WGS) entry which is preliminary data.</text>
</comment>
<dbReference type="EMBL" id="BJTG01000007">
    <property type="protein sequence ID" value="GEJ58248.1"/>
    <property type="molecule type" value="Genomic_DNA"/>
</dbReference>
<dbReference type="AlphaFoldDB" id="A0A7I9VPT4"/>
<dbReference type="Pfam" id="PF00072">
    <property type="entry name" value="Response_reg"/>
    <property type="match status" value="1"/>
</dbReference>
<keyword evidence="5" id="KW-1185">Reference proteome</keyword>
<evidence type="ECO:0000256" key="1">
    <source>
        <dbReference type="ARBA" id="ARBA00022553"/>
    </source>
</evidence>
<evidence type="ECO:0000313" key="4">
    <source>
        <dbReference type="EMBL" id="GEJ58248.1"/>
    </source>
</evidence>
<dbReference type="InterPro" id="IPR050595">
    <property type="entry name" value="Bact_response_regulator"/>
</dbReference>
<dbReference type="Gene3D" id="3.40.50.2300">
    <property type="match status" value="1"/>
</dbReference>
<dbReference type="SUPFAM" id="SSF52172">
    <property type="entry name" value="CheY-like"/>
    <property type="match status" value="1"/>
</dbReference>
<feature type="modified residue" description="4-aspartylphosphate" evidence="2">
    <location>
        <position position="63"/>
    </location>
</feature>
<accession>A0A7I9VPT4</accession>
<name>A0A7I9VPT4_9BACT</name>
<evidence type="ECO:0000256" key="2">
    <source>
        <dbReference type="PROSITE-ProRule" id="PRU00169"/>
    </source>
</evidence>
<organism evidence="4 5">
    <name type="scientific">Anaeromyxobacter diazotrophicus</name>
    <dbReference type="NCBI Taxonomy" id="2590199"/>
    <lineage>
        <taxon>Bacteria</taxon>
        <taxon>Pseudomonadati</taxon>
        <taxon>Myxococcota</taxon>
        <taxon>Myxococcia</taxon>
        <taxon>Myxococcales</taxon>
        <taxon>Cystobacterineae</taxon>
        <taxon>Anaeromyxobacteraceae</taxon>
        <taxon>Anaeromyxobacter</taxon>
    </lineage>
</organism>
<protein>
    <recommendedName>
        <fullName evidence="3">Response regulatory domain-containing protein</fullName>
    </recommendedName>
</protein>
<gene>
    <name evidence="4" type="ORF">AMYX_29890</name>
</gene>
<dbReference type="Proteomes" id="UP000503640">
    <property type="component" value="Unassembled WGS sequence"/>
</dbReference>
<reference evidence="5" key="1">
    <citation type="journal article" date="2020" name="Appl. Environ. Microbiol.">
        <title>Diazotrophic Anaeromyxobacter Isolates from Soils.</title>
        <authorList>
            <person name="Masuda Y."/>
            <person name="Yamanaka H."/>
            <person name="Xu Z.X."/>
            <person name="Shiratori Y."/>
            <person name="Aono T."/>
            <person name="Amachi S."/>
            <person name="Senoo K."/>
            <person name="Itoh H."/>
        </authorList>
    </citation>
    <scope>NUCLEOTIDE SEQUENCE [LARGE SCALE GENOMIC DNA]</scope>
    <source>
        <strain evidence="5">R267</strain>
    </source>
</reference>
<evidence type="ECO:0000259" key="3">
    <source>
        <dbReference type="PROSITE" id="PS50110"/>
    </source>
</evidence>
<keyword evidence="1 2" id="KW-0597">Phosphoprotein</keyword>
<dbReference type="RefSeq" id="WP_235969649.1">
    <property type="nucleotide sequence ID" value="NZ_BJTG01000007.1"/>
</dbReference>
<dbReference type="InterPro" id="IPR001789">
    <property type="entry name" value="Sig_transdc_resp-reg_receiver"/>
</dbReference>
<sequence length="130" mass="13793">MKGPHAALRGRAPPVLVVDDDPDILEAVCDILEGEGYRVARARNGREALGQVEEERPLLILLDLMMPVMDGSAFAQALRGRERDRSIPIVVISADGDPQKAAALGARGFLAKPFDIDALLAEVAALAPSA</sequence>
<dbReference type="PROSITE" id="PS50110">
    <property type="entry name" value="RESPONSE_REGULATORY"/>
    <property type="match status" value="1"/>
</dbReference>
<dbReference type="PANTHER" id="PTHR44591:SF3">
    <property type="entry name" value="RESPONSE REGULATORY DOMAIN-CONTAINING PROTEIN"/>
    <property type="match status" value="1"/>
</dbReference>
<proteinExistence type="predicted"/>
<dbReference type="CDD" id="cd00156">
    <property type="entry name" value="REC"/>
    <property type="match status" value="1"/>
</dbReference>
<evidence type="ECO:0000313" key="5">
    <source>
        <dbReference type="Proteomes" id="UP000503640"/>
    </source>
</evidence>
<dbReference type="PANTHER" id="PTHR44591">
    <property type="entry name" value="STRESS RESPONSE REGULATOR PROTEIN 1"/>
    <property type="match status" value="1"/>
</dbReference>